<dbReference type="RefSeq" id="WP_183314877.1">
    <property type="nucleotide sequence ID" value="NZ_JACHXQ010000010.1"/>
</dbReference>
<name>A0A7W5DLS1_9GAMM</name>
<feature type="region of interest" description="Disordered" evidence="1">
    <location>
        <begin position="218"/>
        <end position="237"/>
    </location>
</feature>
<dbReference type="EMBL" id="JACHXQ010000010">
    <property type="protein sequence ID" value="MBB3185247.1"/>
    <property type="molecule type" value="Genomic_DNA"/>
</dbReference>
<gene>
    <name evidence="2" type="ORF">FHR95_002828</name>
</gene>
<evidence type="ECO:0000256" key="1">
    <source>
        <dbReference type="SAM" id="MobiDB-lite"/>
    </source>
</evidence>
<reference evidence="2 3" key="1">
    <citation type="submission" date="2020-08" db="EMBL/GenBank/DDBJ databases">
        <title>Genomic Encyclopedia of Type Strains, Phase III (KMG-III): the genomes of soil and plant-associated and newly described type strains.</title>
        <authorList>
            <person name="Whitman W."/>
        </authorList>
    </citation>
    <scope>NUCLEOTIDE SEQUENCE [LARGE SCALE GENOMIC DNA]</scope>
    <source>
        <strain evidence="2 3">CECT 7341</strain>
    </source>
</reference>
<evidence type="ECO:0000313" key="3">
    <source>
        <dbReference type="Proteomes" id="UP000563050"/>
    </source>
</evidence>
<proteinExistence type="predicted"/>
<dbReference type="Proteomes" id="UP000563050">
    <property type="component" value="Unassembled WGS sequence"/>
</dbReference>
<accession>A0A7W5DLS1</accession>
<protein>
    <recommendedName>
        <fullName evidence="4">Adhesin</fullName>
    </recommendedName>
</protein>
<keyword evidence="3" id="KW-1185">Reference proteome</keyword>
<feature type="compositionally biased region" description="Polar residues" evidence="1">
    <location>
        <begin position="218"/>
        <end position="231"/>
    </location>
</feature>
<evidence type="ECO:0008006" key="4">
    <source>
        <dbReference type="Google" id="ProtNLM"/>
    </source>
</evidence>
<evidence type="ECO:0000313" key="2">
    <source>
        <dbReference type="EMBL" id="MBB3185247.1"/>
    </source>
</evidence>
<organism evidence="2 3">
    <name type="scientific">Halomonas fontilapidosi</name>
    <dbReference type="NCBI Taxonomy" id="616675"/>
    <lineage>
        <taxon>Bacteria</taxon>
        <taxon>Pseudomonadati</taxon>
        <taxon>Pseudomonadota</taxon>
        <taxon>Gammaproteobacteria</taxon>
        <taxon>Oceanospirillales</taxon>
        <taxon>Halomonadaceae</taxon>
        <taxon>Halomonas</taxon>
    </lineage>
</organism>
<sequence>MKLLDKDVRKGSAPMAMRYGKKAGKLGSHTRTSGVRVATKLMAVASLLAAGMPLAMAQQELTTRNNSALDSSALSRVTGISTTNLAAGEGNLQSNSGAISIGDVATTANALQQRSRIEDSLVDRQDSVSIEGRAYRHSEGWMSINQAAGLGNVQSNAFEVALGISASNLSDSSLQQVMADQQGLNGTEGDDSGKSSRRIEVDETTFEGTRGVIQVNQSAGTGNATRNSFRMNMSLGE</sequence>
<comment type="caution">
    <text evidence="2">The sequence shown here is derived from an EMBL/GenBank/DDBJ whole genome shotgun (WGS) entry which is preliminary data.</text>
</comment>
<dbReference type="AlphaFoldDB" id="A0A7W5DLS1"/>